<name>F2S7X4_TRIT1</name>
<accession>F2S7X4</accession>
<dbReference type="AlphaFoldDB" id="F2S7X4"/>
<evidence type="ECO:0000313" key="1">
    <source>
        <dbReference type="EMBL" id="EGD99661.1"/>
    </source>
</evidence>
<dbReference type="HOGENOM" id="CLU_2005559_0_0_1"/>
<evidence type="ECO:0000313" key="2">
    <source>
        <dbReference type="Proteomes" id="UP000009172"/>
    </source>
</evidence>
<dbReference type="EMBL" id="GG698525">
    <property type="protein sequence ID" value="EGD99661.1"/>
    <property type="molecule type" value="Genomic_DNA"/>
</dbReference>
<dbReference type="Proteomes" id="UP000009172">
    <property type="component" value="Unassembled WGS sequence"/>
</dbReference>
<organism evidence="1 2">
    <name type="scientific">Trichophyton tonsurans (strain CBS 112818)</name>
    <name type="common">Scalp ringworm fungus</name>
    <dbReference type="NCBI Taxonomy" id="647933"/>
    <lineage>
        <taxon>Eukaryota</taxon>
        <taxon>Fungi</taxon>
        <taxon>Dikarya</taxon>
        <taxon>Ascomycota</taxon>
        <taxon>Pezizomycotina</taxon>
        <taxon>Eurotiomycetes</taxon>
        <taxon>Eurotiomycetidae</taxon>
        <taxon>Onygenales</taxon>
        <taxon>Arthrodermataceae</taxon>
        <taxon>Trichophyton</taxon>
    </lineage>
</organism>
<sequence length="124" mass="14658">MLRCELPGFCRHKRNIQVRSSQGQGVRQLKTCRRRRERPDGWLYGRPAAALIRDEKYIMDGIRLRQEWVGVFSVPVAWDQPQARCEGGRWSAGFREKGCKIEEYRIRFREGSLDADAGVYHRYR</sequence>
<reference evidence="2" key="1">
    <citation type="journal article" date="2012" name="MBio">
        <title>Comparative genome analysis of Trichophyton rubrum and related dermatophytes reveals candidate genes involved in infection.</title>
        <authorList>
            <person name="Martinez D.A."/>
            <person name="Oliver B.G."/>
            <person name="Graeser Y."/>
            <person name="Goldberg J.M."/>
            <person name="Li W."/>
            <person name="Martinez-Rossi N.M."/>
            <person name="Monod M."/>
            <person name="Shelest E."/>
            <person name="Barton R.C."/>
            <person name="Birch E."/>
            <person name="Brakhage A.A."/>
            <person name="Chen Z."/>
            <person name="Gurr S.J."/>
            <person name="Heiman D."/>
            <person name="Heitman J."/>
            <person name="Kosti I."/>
            <person name="Rossi A."/>
            <person name="Saif S."/>
            <person name="Samalova M."/>
            <person name="Saunders C.W."/>
            <person name="Shea T."/>
            <person name="Summerbell R.C."/>
            <person name="Xu J."/>
            <person name="Young S."/>
            <person name="Zeng Q."/>
            <person name="Birren B.W."/>
            <person name="Cuomo C.A."/>
            <person name="White T.C."/>
        </authorList>
    </citation>
    <scope>NUCLEOTIDE SEQUENCE [LARGE SCALE GENOMIC DNA]</scope>
    <source>
        <strain evidence="2">CBS 112818</strain>
    </source>
</reference>
<protein>
    <submittedName>
        <fullName evidence="1">Uncharacterized protein</fullName>
    </submittedName>
</protein>
<keyword evidence="2" id="KW-1185">Reference proteome</keyword>
<proteinExistence type="predicted"/>
<gene>
    <name evidence="1" type="ORF">TESG_08609</name>
</gene>